<reference evidence="2" key="1">
    <citation type="submission" date="2021-06" db="EMBL/GenBank/DDBJ databases">
        <authorList>
            <person name="Kallberg Y."/>
            <person name="Tangrot J."/>
            <person name="Rosling A."/>
        </authorList>
    </citation>
    <scope>NUCLEOTIDE SEQUENCE</scope>
    <source>
        <strain evidence="2">IN212</strain>
    </source>
</reference>
<dbReference type="OrthoDB" id="10568214at2759"/>
<organism evidence="2 3">
    <name type="scientific">Racocetra fulgida</name>
    <dbReference type="NCBI Taxonomy" id="60492"/>
    <lineage>
        <taxon>Eukaryota</taxon>
        <taxon>Fungi</taxon>
        <taxon>Fungi incertae sedis</taxon>
        <taxon>Mucoromycota</taxon>
        <taxon>Glomeromycotina</taxon>
        <taxon>Glomeromycetes</taxon>
        <taxon>Diversisporales</taxon>
        <taxon>Gigasporaceae</taxon>
        <taxon>Racocetra</taxon>
    </lineage>
</organism>
<dbReference type="AlphaFoldDB" id="A0A9N9I059"/>
<evidence type="ECO:0000313" key="3">
    <source>
        <dbReference type="Proteomes" id="UP000789396"/>
    </source>
</evidence>
<proteinExistence type="predicted"/>
<dbReference type="Proteomes" id="UP000789396">
    <property type="component" value="Unassembled WGS sequence"/>
</dbReference>
<protein>
    <submittedName>
        <fullName evidence="2">5340_t:CDS:1</fullName>
    </submittedName>
</protein>
<evidence type="ECO:0000256" key="1">
    <source>
        <dbReference type="SAM" id="MobiDB-lite"/>
    </source>
</evidence>
<comment type="caution">
    <text evidence="2">The sequence shown here is derived from an EMBL/GenBank/DDBJ whole genome shotgun (WGS) entry which is preliminary data.</text>
</comment>
<sequence>MDEEITNCNSGLVSDTNFESNPITSSQSLPITKNYDPLMKDFISKHNKWSPYPYIIS</sequence>
<evidence type="ECO:0000313" key="2">
    <source>
        <dbReference type="EMBL" id="CAG8714710.1"/>
    </source>
</evidence>
<name>A0A9N9I059_9GLOM</name>
<feature type="region of interest" description="Disordered" evidence="1">
    <location>
        <begin position="1"/>
        <end position="31"/>
    </location>
</feature>
<dbReference type="EMBL" id="CAJVPZ010023215">
    <property type="protein sequence ID" value="CAG8714710.1"/>
    <property type="molecule type" value="Genomic_DNA"/>
</dbReference>
<accession>A0A9N9I059</accession>
<gene>
    <name evidence="2" type="ORF">RFULGI_LOCUS11075</name>
</gene>
<keyword evidence="3" id="KW-1185">Reference proteome</keyword>